<reference evidence="1 2" key="1">
    <citation type="journal article" date="2019" name="Int. J. Syst. Evol. Microbiol.">
        <title>The Global Catalogue of Microorganisms (GCM) 10K type strain sequencing project: providing services to taxonomists for standard genome sequencing and annotation.</title>
        <authorList>
            <consortium name="The Broad Institute Genomics Platform"/>
            <consortium name="The Broad Institute Genome Sequencing Center for Infectious Disease"/>
            <person name="Wu L."/>
            <person name="Ma J."/>
        </authorList>
    </citation>
    <scope>NUCLEOTIDE SEQUENCE [LARGE SCALE GENOMIC DNA]</scope>
    <source>
        <strain evidence="1 2">CGMCC 1.10593</strain>
    </source>
</reference>
<accession>A0ABD6D6B7</accession>
<name>A0ABD6D6B7_9EURY</name>
<dbReference type="Proteomes" id="UP001597052">
    <property type="component" value="Unassembled WGS sequence"/>
</dbReference>
<protein>
    <submittedName>
        <fullName evidence="1">Uncharacterized protein</fullName>
    </submittedName>
</protein>
<dbReference type="RefSeq" id="WP_256395843.1">
    <property type="nucleotide sequence ID" value="NZ_JANHDJ010000002.1"/>
</dbReference>
<keyword evidence="2" id="KW-1185">Reference proteome</keyword>
<organism evidence="1 2">
    <name type="scientific">Halohasta litorea</name>
    <dbReference type="NCBI Taxonomy" id="869891"/>
    <lineage>
        <taxon>Archaea</taxon>
        <taxon>Methanobacteriati</taxon>
        <taxon>Methanobacteriota</taxon>
        <taxon>Stenosarchaea group</taxon>
        <taxon>Halobacteria</taxon>
        <taxon>Halobacteriales</taxon>
        <taxon>Haloferacaceae</taxon>
        <taxon>Halohasta</taxon>
    </lineage>
</organism>
<proteinExistence type="predicted"/>
<comment type="caution">
    <text evidence="1">The sequence shown here is derived from an EMBL/GenBank/DDBJ whole genome shotgun (WGS) entry which is preliminary data.</text>
</comment>
<dbReference type="EMBL" id="JBHUDM010000002">
    <property type="protein sequence ID" value="MFD1641775.1"/>
    <property type="molecule type" value="Genomic_DNA"/>
</dbReference>
<gene>
    <name evidence="1" type="ORF">ACFSBW_07795</name>
</gene>
<sequence>MVITLIGSLLRGGIDVLRNRESADDIERELNAQFNGKQFSVSNYQGEEIELTIEAIRARPKFFRMEEGRGVAQVEGSNLFTEVEKKRDDPKFREKLWAMVFGQWITIVRLKIDNGDAESIRPTGLDFGYVTATTSIRYEGYDDTPEFLRPISPIRIADTHGLQSDKLEIKILHDGQIGNYAQRIADSIDLLQEIQDDMEYYATIYLLDLHNSSRNPNEDGYSWSDEKRARDLSEFLFDHPVELEELERIASEMKSKINDPG</sequence>
<evidence type="ECO:0000313" key="2">
    <source>
        <dbReference type="Proteomes" id="UP001597052"/>
    </source>
</evidence>
<dbReference type="AlphaFoldDB" id="A0ABD6D6B7"/>
<evidence type="ECO:0000313" key="1">
    <source>
        <dbReference type="EMBL" id="MFD1641775.1"/>
    </source>
</evidence>